<dbReference type="RefSeq" id="WP_154730190.1">
    <property type="nucleotide sequence ID" value="NZ_SZYE01000119.1"/>
</dbReference>
<dbReference type="OrthoDB" id="4829434at2"/>
<comment type="caution">
    <text evidence="4">The sequence shown here is derived from an EMBL/GenBank/DDBJ whole genome shotgun (WGS) entry which is preliminary data.</text>
</comment>
<dbReference type="GO" id="GO:0004540">
    <property type="term" value="F:RNA nuclease activity"/>
    <property type="evidence" value="ECO:0007669"/>
    <property type="project" value="InterPro"/>
</dbReference>
<evidence type="ECO:0000256" key="2">
    <source>
        <dbReference type="ARBA" id="ARBA00022722"/>
    </source>
</evidence>
<evidence type="ECO:0000313" key="4">
    <source>
        <dbReference type="EMBL" id="TKR23000.1"/>
    </source>
</evidence>
<gene>
    <name evidence="4" type="ORF">FA014_13515</name>
</gene>
<dbReference type="Proteomes" id="UP000308121">
    <property type="component" value="Unassembled WGS sequence"/>
</dbReference>
<reference evidence="4 5" key="1">
    <citation type="submission" date="2019-05" db="EMBL/GenBank/DDBJ databases">
        <title>Genome sequence of Cellulomonas hominis strain CS1.</title>
        <authorList>
            <person name="Belmont J."/>
            <person name="Maclea K.S."/>
        </authorList>
    </citation>
    <scope>NUCLEOTIDE SEQUENCE [LARGE SCALE GENOMIC DNA]</scope>
    <source>
        <strain evidence="4 5">CS1</strain>
    </source>
</reference>
<organism evidence="4 5">
    <name type="scientific">Cellulomonas hominis</name>
    <dbReference type="NCBI Taxonomy" id="156981"/>
    <lineage>
        <taxon>Bacteria</taxon>
        <taxon>Bacillati</taxon>
        <taxon>Actinomycetota</taxon>
        <taxon>Actinomycetes</taxon>
        <taxon>Micrococcales</taxon>
        <taxon>Cellulomonadaceae</taxon>
        <taxon>Cellulomonas</taxon>
    </lineage>
</organism>
<dbReference type="GO" id="GO:0110001">
    <property type="term" value="C:toxin-antitoxin complex"/>
    <property type="evidence" value="ECO:0007669"/>
    <property type="project" value="InterPro"/>
</dbReference>
<keyword evidence="1" id="KW-1277">Toxin-antitoxin system</keyword>
<keyword evidence="3" id="KW-0378">Hydrolase</keyword>
<accession>A0A7Z8NNW4</accession>
<keyword evidence="2" id="KW-0540">Nuclease</keyword>
<dbReference type="EMBL" id="SZYE01000119">
    <property type="protein sequence ID" value="TKR23000.1"/>
    <property type="molecule type" value="Genomic_DNA"/>
</dbReference>
<name>A0A7Z8NNW4_9CELL</name>
<evidence type="ECO:0000313" key="5">
    <source>
        <dbReference type="Proteomes" id="UP000308121"/>
    </source>
</evidence>
<sequence>MRRTTADLADDALEHLALIRRYVGDYGLDAGVALDAVALHLSSALDCIGKMPPGDRDAACDRAWPQIRSLRNRIAHGYLWIEADVVRGVVRDHLDGLEQRLSALVARPEPDA</sequence>
<dbReference type="AlphaFoldDB" id="A0A7Z8NNW4"/>
<proteinExistence type="predicted"/>
<evidence type="ECO:0000256" key="1">
    <source>
        <dbReference type="ARBA" id="ARBA00022649"/>
    </source>
</evidence>
<dbReference type="InterPro" id="IPR008201">
    <property type="entry name" value="HepT-like"/>
</dbReference>
<dbReference type="Pfam" id="PF01934">
    <property type="entry name" value="HepT-like"/>
    <property type="match status" value="1"/>
</dbReference>
<dbReference type="GO" id="GO:0016787">
    <property type="term" value="F:hydrolase activity"/>
    <property type="evidence" value="ECO:0007669"/>
    <property type="project" value="UniProtKB-KW"/>
</dbReference>
<protein>
    <submittedName>
        <fullName evidence="4">DUF86 domain-containing protein</fullName>
    </submittedName>
</protein>
<evidence type="ECO:0000256" key="3">
    <source>
        <dbReference type="ARBA" id="ARBA00022801"/>
    </source>
</evidence>